<evidence type="ECO:0000256" key="7">
    <source>
        <dbReference type="ARBA" id="ARBA00022771"/>
    </source>
</evidence>
<accession>A0A9W9F705</accession>
<keyword evidence="9" id="KW-0862">Zinc</keyword>
<evidence type="ECO:0000256" key="9">
    <source>
        <dbReference type="ARBA" id="ARBA00022833"/>
    </source>
</evidence>
<evidence type="ECO:0000256" key="1">
    <source>
        <dbReference type="ARBA" id="ARBA00000900"/>
    </source>
</evidence>
<keyword evidence="5" id="KW-0812">Transmembrane</keyword>
<dbReference type="InterPro" id="IPR013083">
    <property type="entry name" value="Znf_RING/FYVE/PHD"/>
</dbReference>
<keyword evidence="8" id="KW-0833">Ubl conjugation pathway</keyword>
<reference evidence="15" key="2">
    <citation type="journal article" date="2023" name="IMA Fungus">
        <title>Comparative genomic study of the Penicillium genus elucidates a diverse pangenome and 15 lateral gene transfer events.</title>
        <authorList>
            <person name="Petersen C."/>
            <person name="Sorensen T."/>
            <person name="Nielsen M.R."/>
            <person name="Sondergaard T.E."/>
            <person name="Sorensen J.L."/>
            <person name="Fitzpatrick D.A."/>
            <person name="Frisvad J.C."/>
            <person name="Nielsen K.L."/>
        </authorList>
    </citation>
    <scope>NUCLEOTIDE SEQUENCE</scope>
    <source>
        <strain evidence="15">IBT 30069</strain>
    </source>
</reference>
<dbReference type="SUPFAM" id="SSF57850">
    <property type="entry name" value="RING/U-box"/>
    <property type="match status" value="1"/>
</dbReference>
<keyword evidence="4" id="KW-0808">Transferase</keyword>
<evidence type="ECO:0000313" key="16">
    <source>
        <dbReference type="Proteomes" id="UP001149165"/>
    </source>
</evidence>
<dbReference type="AlphaFoldDB" id="A0A9W9F705"/>
<keyword evidence="6" id="KW-0479">Metal-binding</keyword>
<dbReference type="PANTHER" id="PTHR45977:SF53">
    <property type="entry name" value="ZINC FINGER, RING_FYVE_PHD-TYPE-RELATED"/>
    <property type="match status" value="1"/>
</dbReference>
<evidence type="ECO:0000256" key="2">
    <source>
        <dbReference type="ARBA" id="ARBA00004141"/>
    </source>
</evidence>
<sequence length="176" mass="19827">MSQQTNDQEVPISGNLRALSDFGELSDEELVDLVGRETDSGLRMHYLRMLLRSRGLENVLDGELAQLNAHRQQDEDDDYEYEVSVSILPRTAVNQQMIDSRVECPICLCPAELGGNVSTLQCGHIFDTTCIVRWLTQNNTCPLCRQNALLMTTNQYNSEGNAPSDGNVQERHVRWA</sequence>
<evidence type="ECO:0000256" key="6">
    <source>
        <dbReference type="ARBA" id="ARBA00022723"/>
    </source>
</evidence>
<dbReference type="EC" id="2.3.2.27" evidence="3"/>
<keyword evidence="11" id="KW-0472">Membrane</keyword>
<gene>
    <name evidence="15" type="ORF">N7456_010515</name>
</gene>
<dbReference type="PANTHER" id="PTHR45977">
    <property type="entry name" value="TARGET OF ERK KINASE MPK-1"/>
    <property type="match status" value="1"/>
</dbReference>
<dbReference type="Proteomes" id="UP001149165">
    <property type="component" value="Unassembled WGS sequence"/>
</dbReference>
<evidence type="ECO:0000256" key="8">
    <source>
        <dbReference type="ARBA" id="ARBA00022786"/>
    </source>
</evidence>
<comment type="subcellular location">
    <subcellularLocation>
        <location evidence="2">Membrane</location>
        <topology evidence="2">Multi-pass membrane protein</topology>
    </subcellularLocation>
</comment>
<evidence type="ECO:0000256" key="5">
    <source>
        <dbReference type="ARBA" id="ARBA00022692"/>
    </source>
</evidence>
<evidence type="ECO:0000256" key="11">
    <source>
        <dbReference type="ARBA" id="ARBA00023136"/>
    </source>
</evidence>
<evidence type="ECO:0000256" key="3">
    <source>
        <dbReference type="ARBA" id="ARBA00012483"/>
    </source>
</evidence>
<dbReference type="GO" id="GO:0008270">
    <property type="term" value="F:zinc ion binding"/>
    <property type="evidence" value="ECO:0007669"/>
    <property type="project" value="UniProtKB-KW"/>
</dbReference>
<dbReference type="Gene3D" id="3.30.40.10">
    <property type="entry name" value="Zinc/RING finger domain, C3HC4 (zinc finger)"/>
    <property type="match status" value="1"/>
</dbReference>
<reference evidence="15" key="1">
    <citation type="submission" date="2022-11" db="EMBL/GenBank/DDBJ databases">
        <authorList>
            <person name="Petersen C."/>
        </authorList>
    </citation>
    <scope>NUCLEOTIDE SEQUENCE</scope>
    <source>
        <strain evidence="15">IBT 30069</strain>
    </source>
</reference>
<protein>
    <recommendedName>
        <fullName evidence="3">RING-type E3 ubiquitin transferase</fullName>
        <ecNumber evidence="3">2.3.2.27</ecNumber>
    </recommendedName>
</protein>
<proteinExistence type="predicted"/>
<feature type="region of interest" description="Disordered" evidence="13">
    <location>
        <begin position="157"/>
        <end position="176"/>
    </location>
</feature>
<dbReference type="SMART" id="SM00184">
    <property type="entry name" value="RING"/>
    <property type="match status" value="1"/>
</dbReference>
<dbReference type="CDD" id="cd16454">
    <property type="entry name" value="RING-H2_PA-TM-RING"/>
    <property type="match status" value="1"/>
</dbReference>
<dbReference type="GO" id="GO:0016020">
    <property type="term" value="C:membrane"/>
    <property type="evidence" value="ECO:0007669"/>
    <property type="project" value="UniProtKB-SubCell"/>
</dbReference>
<evidence type="ECO:0000256" key="10">
    <source>
        <dbReference type="ARBA" id="ARBA00022989"/>
    </source>
</evidence>
<feature type="domain" description="RING-type" evidence="14">
    <location>
        <begin position="104"/>
        <end position="145"/>
    </location>
</feature>
<dbReference type="GO" id="GO:0061630">
    <property type="term" value="F:ubiquitin protein ligase activity"/>
    <property type="evidence" value="ECO:0007669"/>
    <property type="project" value="UniProtKB-EC"/>
</dbReference>
<dbReference type="EMBL" id="JAPQKH010000006">
    <property type="protein sequence ID" value="KAJ5094654.1"/>
    <property type="molecule type" value="Genomic_DNA"/>
</dbReference>
<evidence type="ECO:0000256" key="12">
    <source>
        <dbReference type="PROSITE-ProRule" id="PRU00175"/>
    </source>
</evidence>
<keyword evidence="10" id="KW-1133">Transmembrane helix</keyword>
<evidence type="ECO:0000256" key="13">
    <source>
        <dbReference type="SAM" id="MobiDB-lite"/>
    </source>
</evidence>
<keyword evidence="16" id="KW-1185">Reference proteome</keyword>
<evidence type="ECO:0000259" key="14">
    <source>
        <dbReference type="PROSITE" id="PS50089"/>
    </source>
</evidence>
<evidence type="ECO:0000256" key="4">
    <source>
        <dbReference type="ARBA" id="ARBA00022679"/>
    </source>
</evidence>
<keyword evidence="7 12" id="KW-0863">Zinc-finger</keyword>
<dbReference type="Pfam" id="PF13639">
    <property type="entry name" value="zf-RING_2"/>
    <property type="match status" value="1"/>
</dbReference>
<comment type="catalytic activity">
    <reaction evidence="1">
        <text>S-ubiquitinyl-[E2 ubiquitin-conjugating enzyme]-L-cysteine + [acceptor protein]-L-lysine = [E2 ubiquitin-conjugating enzyme]-L-cysteine + N(6)-ubiquitinyl-[acceptor protein]-L-lysine.</text>
        <dbReference type="EC" id="2.3.2.27"/>
    </reaction>
</comment>
<dbReference type="InterPro" id="IPR001841">
    <property type="entry name" value="Znf_RING"/>
</dbReference>
<organism evidence="15 16">
    <name type="scientific">Penicillium angulare</name>
    <dbReference type="NCBI Taxonomy" id="116970"/>
    <lineage>
        <taxon>Eukaryota</taxon>
        <taxon>Fungi</taxon>
        <taxon>Dikarya</taxon>
        <taxon>Ascomycota</taxon>
        <taxon>Pezizomycotina</taxon>
        <taxon>Eurotiomycetes</taxon>
        <taxon>Eurotiomycetidae</taxon>
        <taxon>Eurotiales</taxon>
        <taxon>Aspergillaceae</taxon>
        <taxon>Penicillium</taxon>
    </lineage>
</organism>
<evidence type="ECO:0000313" key="15">
    <source>
        <dbReference type="EMBL" id="KAJ5094654.1"/>
    </source>
</evidence>
<comment type="caution">
    <text evidence="15">The sequence shown here is derived from an EMBL/GenBank/DDBJ whole genome shotgun (WGS) entry which is preliminary data.</text>
</comment>
<name>A0A9W9F705_9EURO</name>
<feature type="compositionally biased region" description="Polar residues" evidence="13">
    <location>
        <begin position="157"/>
        <end position="167"/>
    </location>
</feature>
<dbReference type="OrthoDB" id="8062037at2759"/>
<dbReference type="PROSITE" id="PS50089">
    <property type="entry name" value="ZF_RING_2"/>
    <property type="match status" value="1"/>
</dbReference>